<keyword evidence="6" id="KW-0119">Carbohydrate metabolism</keyword>
<evidence type="ECO:0000313" key="10">
    <source>
        <dbReference type="Proteomes" id="UP001168575"/>
    </source>
</evidence>
<dbReference type="Gene3D" id="3.40.50.10840">
    <property type="entry name" value="Putative sugar-binding, N-terminal domain"/>
    <property type="match status" value="1"/>
</dbReference>
<evidence type="ECO:0000256" key="6">
    <source>
        <dbReference type="ARBA" id="ARBA00023277"/>
    </source>
</evidence>
<comment type="caution">
    <text evidence="9">The sequence shown here is derived from an EMBL/GenBank/DDBJ whole genome shotgun (WGS) entry which is preliminary data.</text>
</comment>
<dbReference type="Pfam" id="PF17042">
    <property type="entry name" value="NBD_C"/>
    <property type="match status" value="1"/>
</dbReference>
<dbReference type="Proteomes" id="UP001168575">
    <property type="component" value="Unassembled WGS sequence"/>
</dbReference>
<evidence type="ECO:0000256" key="5">
    <source>
        <dbReference type="ARBA" id="ARBA00022840"/>
    </source>
</evidence>
<accession>A0AA43RIN9</accession>
<dbReference type="Pfam" id="PF07005">
    <property type="entry name" value="SBD_N"/>
    <property type="match status" value="1"/>
</dbReference>
<dbReference type="InterPro" id="IPR042213">
    <property type="entry name" value="NBD_C_sf"/>
</dbReference>
<dbReference type="GO" id="GO:0016301">
    <property type="term" value="F:kinase activity"/>
    <property type="evidence" value="ECO:0007669"/>
    <property type="project" value="UniProtKB-KW"/>
</dbReference>
<organism evidence="9 10">
    <name type="scientific">Phoenicibacter congonensis</name>
    <dbReference type="NCBI Taxonomy" id="1944646"/>
    <lineage>
        <taxon>Bacteria</taxon>
        <taxon>Bacillati</taxon>
        <taxon>Actinomycetota</taxon>
        <taxon>Coriobacteriia</taxon>
        <taxon>Eggerthellales</taxon>
        <taxon>Eggerthellaceae</taxon>
        <taxon>Phoenicibacter</taxon>
    </lineage>
</organism>
<feature type="domain" description="Four-carbon acid sugar kinase nucleotide binding" evidence="8">
    <location>
        <begin position="242"/>
        <end position="410"/>
    </location>
</feature>
<dbReference type="GO" id="GO:0005524">
    <property type="term" value="F:ATP binding"/>
    <property type="evidence" value="ECO:0007669"/>
    <property type="project" value="UniProtKB-KW"/>
</dbReference>
<dbReference type="AlphaFoldDB" id="A0AA43RIN9"/>
<dbReference type="EMBL" id="JAUMVS010000199">
    <property type="protein sequence ID" value="MDO4842514.1"/>
    <property type="molecule type" value="Genomic_DNA"/>
</dbReference>
<dbReference type="Gene3D" id="3.40.980.20">
    <property type="entry name" value="Four-carbon acid sugar kinase, nucleotide binding domain"/>
    <property type="match status" value="1"/>
</dbReference>
<evidence type="ECO:0000259" key="8">
    <source>
        <dbReference type="Pfam" id="PF17042"/>
    </source>
</evidence>
<evidence type="ECO:0000256" key="4">
    <source>
        <dbReference type="ARBA" id="ARBA00022777"/>
    </source>
</evidence>
<keyword evidence="4 9" id="KW-0418">Kinase</keyword>
<gene>
    <name evidence="9" type="ORF">Q3982_07565</name>
</gene>
<keyword evidence="3" id="KW-0547">Nucleotide-binding</keyword>
<keyword evidence="10" id="KW-1185">Reference proteome</keyword>
<name>A0AA43RIN9_9ACTN</name>
<feature type="domain" description="Four-carbon acid sugar kinase N-terminal" evidence="7">
    <location>
        <begin position="4"/>
        <end position="219"/>
    </location>
</feature>
<reference evidence="9" key="1">
    <citation type="submission" date="2023-07" db="EMBL/GenBank/DDBJ databases">
        <title>Between Cages and Wild: Unraveling the Impact of Captivity on Animal Microbiomes and Antimicrobial Resistance.</title>
        <authorList>
            <person name="Schmartz G.P."/>
            <person name="Rehner J."/>
            <person name="Schuff M.J."/>
            <person name="Becker S.L."/>
            <person name="Kravczyk M."/>
            <person name="Gurevich A."/>
            <person name="Francke R."/>
            <person name="Mueller R."/>
            <person name="Keller V."/>
            <person name="Keller A."/>
        </authorList>
    </citation>
    <scope>NUCLEOTIDE SEQUENCE</scope>
    <source>
        <strain evidence="9">S12M_St_49</strain>
    </source>
</reference>
<dbReference type="InterPro" id="IPR037051">
    <property type="entry name" value="4-carb_acid_sugar_kinase_N_sf"/>
</dbReference>
<proteinExistence type="inferred from homology"/>
<evidence type="ECO:0000313" key="9">
    <source>
        <dbReference type="EMBL" id="MDO4842514.1"/>
    </source>
</evidence>
<dbReference type="SUPFAM" id="SSF142764">
    <property type="entry name" value="YgbK-like"/>
    <property type="match status" value="1"/>
</dbReference>
<evidence type="ECO:0000256" key="1">
    <source>
        <dbReference type="ARBA" id="ARBA00005715"/>
    </source>
</evidence>
<dbReference type="InterPro" id="IPR010737">
    <property type="entry name" value="4-carb_acid_sugar_kinase_N"/>
</dbReference>
<keyword evidence="5" id="KW-0067">ATP-binding</keyword>
<keyword evidence="2" id="KW-0808">Transferase</keyword>
<sequence length="422" mass="47341">MDKLLIIADDFTGSLDTGIQFCKDGVKAKVVSEVNYDFSTTQEDVSLIVINTDSRPLTSKDAYERVYTVAKNAVEHGIKYIYKKTDSGLRGNIGSELLAVLDATNQKALCFIPALPKLNRITKDGIAWINGVPVSQSVFGEDPFEPVQYDDIAEIINDQVKTQVVKVSRNEYEHIDLNPEEKTIYLFDAETEQDLEKIAMILKKNDCFTLCGGCAGFAGYYDKMITLDKSYKPEMIQTDGLLALCGSVNQITVDQLKYAGEHGFQRGNLTCEQKLESSYLKSDEGKKFIDELFETMQNNDRYALDTLDTPDTESVKNYRLRNNMTYEQCRFQIADTIGMIAIEMIRRGLNVTYSLTGGDTLMGLMRATGCKELIPVCEIGQGAVLNLMYWNGKCIQIISKSGGFGEKEIFNIMYETVKGEKR</sequence>
<evidence type="ECO:0000256" key="3">
    <source>
        <dbReference type="ARBA" id="ARBA00022741"/>
    </source>
</evidence>
<dbReference type="InterPro" id="IPR031475">
    <property type="entry name" value="NBD_C"/>
</dbReference>
<protein>
    <submittedName>
        <fullName evidence="9">Four-carbon acid sugar kinase family protein</fullName>
    </submittedName>
</protein>
<evidence type="ECO:0000256" key="2">
    <source>
        <dbReference type="ARBA" id="ARBA00022679"/>
    </source>
</evidence>
<evidence type="ECO:0000259" key="7">
    <source>
        <dbReference type="Pfam" id="PF07005"/>
    </source>
</evidence>
<comment type="similarity">
    <text evidence="1">Belongs to the four-carbon acid sugar kinase family.</text>
</comment>